<protein>
    <submittedName>
        <fullName evidence="1">Uncharacterized protein</fullName>
    </submittedName>
</protein>
<dbReference type="EMBL" id="CH476629">
    <property type="protein sequence ID" value="EDO04849.1"/>
    <property type="molecule type" value="Genomic_DNA"/>
</dbReference>
<dbReference type="HOGENOM" id="CLU_3175670_0_0_1"/>
<dbReference type="InParanoid" id="A7EPT3"/>
<keyword evidence="2" id="KW-1185">Reference proteome</keyword>
<name>A7EPT3_SCLS1</name>
<reference evidence="2" key="1">
    <citation type="journal article" date="2011" name="PLoS Genet.">
        <title>Genomic analysis of the necrotrophic fungal pathogens Sclerotinia sclerotiorum and Botrytis cinerea.</title>
        <authorList>
            <person name="Amselem J."/>
            <person name="Cuomo C.A."/>
            <person name="van Kan J.A."/>
            <person name="Viaud M."/>
            <person name="Benito E.P."/>
            <person name="Couloux A."/>
            <person name="Coutinho P.M."/>
            <person name="de Vries R.P."/>
            <person name="Dyer P.S."/>
            <person name="Fillinger S."/>
            <person name="Fournier E."/>
            <person name="Gout L."/>
            <person name="Hahn M."/>
            <person name="Kohn L."/>
            <person name="Lapalu N."/>
            <person name="Plummer K.M."/>
            <person name="Pradier J.M."/>
            <person name="Quevillon E."/>
            <person name="Sharon A."/>
            <person name="Simon A."/>
            <person name="ten Have A."/>
            <person name="Tudzynski B."/>
            <person name="Tudzynski P."/>
            <person name="Wincker P."/>
            <person name="Andrew M."/>
            <person name="Anthouard V."/>
            <person name="Beever R.E."/>
            <person name="Beffa R."/>
            <person name="Benoit I."/>
            <person name="Bouzid O."/>
            <person name="Brault B."/>
            <person name="Chen Z."/>
            <person name="Choquer M."/>
            <person name="Collemare J."/>
            <person name="Cotton P."/>
            <person name="Danchin E.G."/>
            <person name="Da Silva C."/>
            <person name="Gautier A."/>
            <person name="Giraud C."/>
            <person name="Giraud T."/>
            <person name="Gonzalez C."/>
            <person name="Grossetete S."/>
            <person name="Guldener U."/>
            <person name="Henrissat B."/>
            <person name="Howlett B.J."/>
            <person name="Kodira C."/>
            <person name="Kretschmer M."/>
            <person name="Lappartient A."/>
            <person name="Leroch M."/>
            <person name="Levis C."/>
            <person name="Mauceli E."/>
            <person name="Neuveglise C."/>
            <person name="Oeser B."/>
            <person name="Pearson M."/>
            <person name="Poulain J."/>
            <person name="Poussereau N."/>
            <person name="Quesneville H."/>
            <person name="Rascle C."/>
            <person name="Schumacher J."/>
            <person name="Segurens B."/>
            <person name="Sexton A."/>
            <person name="Silva E."/>
            <person name="Sirven C."/>
            <person name="Soanes D.M."/>
            <person name="Talbot N.J."/>
            <person name="Templeton M."/>
            <person name="Yandava C."/>
            <person name="Yarden O."/>
            <person name="Zeng Q."/>
            <person name="Rollins J.A."/>
            <person name="Lebrun M.H."/>
            <person name="Dickman M."/>
        </authorList>
    </citation>
    <scope>NUCLEOTIDE SEQUENCE [LARGE SCALE GENOMIC DNA]</scope>
    <source>
        <strain evidence="2">ATCC 18683 / 1980 / Ss-1</strain>
    </source>
</reference>
<dbReference type="GeneID" id="5488028"/>
<proteinExistence type="predicted"/>
<dbReference type="RefSeq" id="XP_001591886.1">
    <property type="nucleotide sequence ID" value="XM_001591836.1"/>
</dbReference>
<dbReference type="Proteomes" id="UP000001312">
    <property type="component" value="Unassembled WGS sequence"/>
</dbReference>
<evidence type="ECO:0000313" key="1">
    <source>
        <dbReference type="EMBL" id="EDO04849.1"/>
    </source>
</evidence>
<gene>
    <name evidence="1" type="ORF">SS1G_07332</name>
</gene>
<dbReference type="KEGG" id="ssl:SS1G_07332"/>
<sequence length="47" mass="5039">MVSSSVWTCKAGLGQLATLIWDGSMLGFNESVEVGLTLSDMRFTVIS</sequence>
<evidence type="ECO:0000313" key="2">
    <source>
        <dbReference type="Proteomes" id="UP000001312"/>
    </source>
</evidence>
<accession>A7EPT3</accession>
<dbReference type="AlphaFoldDB" id="A7EPT3"/>
<organism evidence="1 2">
    <name type="scientific">Sclerotinia sclerotiorum (strain ATCC 18683 / 1980 / Ss-1)</name>
    <name type="common">White mold</name>
    <name type="synonym">Whetzelinia sclerotiorum</name>
    <dbReference type="NCBI Taxonomy" id="665079"/>
    <lineage>
        <taxon>Eukaryota</taxon>
        <taxon>Fungi</taxon>
        <taxon>Dikarya</taxon>
        <taxon>Ascomycota</taxon>
        <taxon>Pezizomycotina</taxon>
        <taxon>Leotiomycetes</taxon>
        <taxon>Helotiales</taxon>
        <taxon>Sclerotiniaceae</taxon>
        <taxon>Sclerotinia</taxon>
    </lineage>
</organism>